<dbReference type="EMBL" id="FWFL01000004">
    <property type="protein sequence ID" value="SLN38895.1"/>
    <property type="molecule type" value="Genomic_DNA"/>
</dbReference>
<gene>
    <name evidence="1" type="ORF">PEL8287_01899</name>
</gene>
<name>A0A1Y5SH06_9RHOB</name>
<accession>A0A1Y5SH06</accession>
<keyword evidence="2" id="KW-1185">Reference proteome</keyword>
<dbReference type="Proteomes" id="UP000193827">
    <property type="component" value="Unassembled WGS sequence"/>
</dbReference>
<reference evidence="1 2" key="1">
    <citation type="submission" date="2017-03" db="EMBL/GenBank/DDBJ databases">
        <authorList>
            <person name="Afonso C.L."/>
            <person name="Miller P.J."/>
            <person name="Scott M.A."/>
            <person name="Spackman E."/>
            <person name="Goraichik I."/>
            <person name="Dimitrov K.M."/>
            <person name="Suarez D.L."/>
            <person name="Swayne D.E."/>
        </authorList>
    </citation>
    <scope>NUCLEOTIDE SEQUENCE [LARGE SCALE GENOMIC DNA]</scope>
    <source>
        <strain evidence="1 2">CECT 8287</strain>
    </source>
</reference>
<sequence>MVSSPPMSMNAESVAQLCVEFWKLSNATKKAIERLPESESRRLKGQLNFSDRQLAMLVDQLGLKLIDFETEGFHAGLATSADNAGDYPDEADLIVSKTLEPTVMADMKVIRLGRVLVEPAKSEKE</sequence>
<evidence type="ECO:0000313" key="2">
    <source>
        <dbReference type="Proteomes" id="UP000193827"/>
    </source>
</evidence>
<evidence type="ECO:0000313" key="1">
    <source>
        <dbReference type="EMBL" id="SLN38895.1"/>
    </source>
</evidence>
<dbReference type="AlphaFoldDB" id="A0A1Y5SH06"/>
<organism evidence="1 2">
    <name type="scientific">Roseovarius litorisediminis</name>
    <dbReference type="NCBI Taxonomy" id="1312363"/>
    <lineage>
        <taxon>Bacteria</taxon>
        <taxon>Pseudomonadati</taxon>
        <taxon>Pseudomonadota</taxon>
        <taxon>Alphaproteobacteria</taxon>
        <taxon>Rhodobacterales</taxon>
        <taxon>Roseobacteraceae</taxon>
        <taxon>Roseovarius</taxon>
    </lineage>
</organism>
<protein>
    <submittedName>
        <fullName evidence="1">Uncharacterized protein</fullName>
    </submittedName>
</protein>
<proteinExistence type="predicted"/>
<dbReference type="RefSeq" id="WP_217807674.1">
    <property type="nucleotide sequence ID" value="NZ_FWFL01000004.1"/>
</dbReference>